<evidence type="ECO:0000256" key="2">
    <source>
        <dbReference type="ARBA" id="ARBA00022618"/>
    </source>
</evidence>
<dbReference type="RefSeq" id="WP_126600511.1">
    <property type="nucleotide sequence ID" value="NZ_LR134510.1"/>
</dbReference>
<dbReference type="Gene3D" id="1.20.1270.380">
    <property type="entry name" value="MatP, N-terminal domain"/>
    <property type="match status" value="1"/>
</dbReference>
<keyword evidence="2 5" id="KW-0132">Cell division</keyword>
<dbReference type="GO" id="GO:0005737">
    <property type="term" value="C:cytoplasm"/>
    <property type="evidence" value="ECO:0007669"/>
    <property type="project" value="UniProtKB-SubCell"/>
</dbReference>
<evidence type="ECO:0000256" key="1">
    <source>
        <dbReference type="ARBA" id="ARBA00022490"/>
    </source>
</evidence>
<feature type="domain" description="MatP N-terminal" evidence="6">
    <location>
        <begin position="2"/>
        <end position="85"/>
    </location>
</feature>
<name>A0A448TVV6_9PAST</name>
<keyword evidence="4 5" id="KW-0131">Cell cycle</keyword>
<dbReference type="InterPro" id="IPR035375">
    <property type="entry name" value="MatP_C"/>
</dbReference>
<dbReference type="OrthoDB" id="5814691at2"/>
<evidence type="ECO:0000259" key="7">
    <source>
        <dbReference type="Pfam" id="PF17414"/>
    </source>
</evidence>
<evidence type="ECO:0000313" key="9">
    <source>
        <dbReference type="Proteomes" id="UP000279799"/>
    </source>
</evidence>
<keyword evidence="3 5" id="KW-0238">DNA-binding</keyword>
<dbReference type="Proteomes" id="UP000279799">
    <property type="component" value="Chromosome"/>
</dbReference>
<dbReference type="GO" id="GO:0043565">
    <property type="term" value="F:sequence-specific DNA binding"/>
    <property type="evidence" value="ECO:0007669"/>
    <property type="project" value="UniProtKB-UniRule"/>
</dbReference>
<dbReference type="Pfam" id="PF06303">
    <property type="entry name" value="MatP"/>
    <property type="match status" value="1"/>
</dbReference>
<dbReference type="InterPro" id="IPR035087">
    <property type="entry name" value="MatP_N"/>
</dbReference>
<evidence type="ECO:0000313" key="8">
    <source>
        <dbReference type="EMBL" id="VEJ10075.1"/>
    </source>
</evidence>
<dbReference type="InterPro" id="IPR009390">
    <property type="entry name" value="MatP"/>
</dbReference>
<dbReference type="InterPro" id="IPR013321">
    <property type="entry name" value="Arc_rbn_hlx_hlx"/>
</dbReference>
<dbReference type="AlphaFoldDB" id="A0A448TVV6"/>
<gene>
    <name evidence="5 8" type="primary">matP</name>
    <name evidence="8" type="ORF">NCTC12871_01583</name>
</gene>
<dbReference type="Pfam" id="PF17414">
    <property type="entry name" value="MatP_C"/>
    <property type="match status" value="1"/>
</dbReference>
<accession>A0A448TVV6</accession>
<dbReference type="InterPro" id="IPR038339">
    <property type="entry name" value="MatP_N_sf"/>
</dbReference>
<comment type="subcellular location">
    <subcellularLocation>
        <location evidence="5">Cytoplasm</location>
    </subcellularLocation>
</comment>
<sequence length="151" mass="18486">MKYQQLENQEAKWKWLYLMRKYRNQENICRYQESSTNQQLIQALVDNENNAEFIENWVKQHLHPDLKIKLDQAIRAKRKRFFNAEHQHTRKKSIDLNFAVWRRLSEYSKKMNMTLSETIIYMIDEQEKKHLYANQVTDMKSSLEALLDHDH</sequence>
<dbReference type="Gene3D" id="1.10.1220.10">
    <property type="entry name" value="Met repressor-like"/>
    <property type="match status" value="1"/>
</dbReference>
<organism evidence="8 9">
    <name type="scientific">Actinobacillus delphinicola</name>
    <dbReference type="NCBI Taxonomy" id="51161"/>
    <lineage>
        <taxon>Bacteria</taxon>
        <taxon>Pseudomonadati</taxon>
        <taxon>Pseudomonadota</taxon>
        <taxon>Gammaproteobacteria</taxon>
        <taxon>Pasteurellales</taxon>
        <taxon>Pasteurellaceae</taxon>
        <taxon>Actinobacillus</taxon>
    </lineage>
</organism>
<dbReference type="NCBIfam" id="NF003471">
    <property type="entry name" value="PRK05097.1"/>
    <property type="match status" value="1"/>
</dbReference>
<comment type="function">
    <text evidence="5">Required for spatial organization of the terminus region of the chromosome (Ter macrodomain) during the cell cycle. Prevents early segregation of duplicated Ter macrodomains during cell division. Binds specifically to matS, which is a 13 bp signature motif repeated within the Ter macrodomain.</text>
</comment>
<dbReference type="GO" id="GO:0006355">
    <property type="term" value="P:regulation of DNA-templated transcription"/>
    <property type="evidence" value="ECO:0007669"/>
    <property type="project" value="InterPro"/>
</dbReference>
<protein>
    <recommendedName>
        <fullName evidence="5">Macrodomain Ter protein</fullName>
    </recommendedName>
</protein>
<comment type="subunit">
    <text evidence="5">Homodimer.</text>
</comment>
<keyword evidence="1 5" id="KW-0963">Cytoplasm</keyword>
<evidence type="ECO:0000256" key="4">
    <source>
        <dbReference type="ARBA" id="ARBA00023306"/>
    </source>
</evidence>
<dbReference type="GO" id="GO:0051301">
    <property type="term" value="P:cell division"/>
    <property type="evidence" value="ECO:0007669"/>
    <property type="project" value="UniProtKB-UniRule"/>
</dbReference>
<feature type="domain" description="MatP C-terminal ribbon-helix-helix" evidence="7">
    <location>
        <begin position="88"/>
        <end position="147"/>
    </location>
</feature>
<proteinExistence type="inferred from homology"/>
<reference evidence="8 9" key="1">
    <citation type="submission" date="2018-12" db="EMBL/GenBank/DDBJ databases">
        <authorList>
            <consortium name="Pathogen Informatics"/>
        </authorList>
    </citation>
    <scope>NUCLEOTIDE SEQUENCE [LARGE SCALE GENOMIC DNA]</scope>
    <source>
        <strain evidence="8 9">NCTC12871</strain>
    </source>
</reference>
<comment type="similarity">
    <text evidence="5">Belongs to the MatP family.</text>
</comment>
<evidence type="ECO:0000256" key="3">
    <source>
        <dbReference type="ARBA" id="ARBA00023125"/>
    </source>
</evidence>
<evidence type="ECO:0000256" key="5">
    <source>
        <dbReference type="HAMAP-Rule" id="MF_01073"/>
    </source>
</evidence>
<dbReference type="HAMAP" id="MF_01073">
    <property type="entry name" value="MatP"/>
    <property type="match status" value="1"/>
</dbReference>
<evidence type="ECO:0000259" key="6">
    <source>
        <dbReference type="Pfam" id="PF06303"/>
    </source>
</evidence>
<dbReference type="EMBL" id="LR134510">
    <property type="protein sequence ID" value="VEJ10075.1"/>
    <property type="molecule type" value="Genomic_DNA"/>
</dbReference>
<keyword evidence="9" id="KW-1185">Reference proteome</keyword>
<dbReference type="KEGG" id="adp:NCTC12871_01583"/>